<dbReference type="GO" id="GO:0006313">
    <property type="term" value="P:DNA transposition"/>
    <property type="evidence" value="ECO:0007669"/>
    <property type="project" value="InterPro"/>
</dbReference>
<dbReference type="PANTHER" id="PTHR34322:SF2">
    <property type="entry name" value="TRANSPOSASE IS200-LIKE DOMAIN-CONTAINING PROTEIN"/>
    <property type="match status" value="1"/>
</dbReference>
<sequence>MSRPPRIIFPGAVYHVTSRGNRRAAIYHDQRDHLIWLEKLAETVEKHAFKVYAYCLMPNHFHLLLETVDANLSEGMHMLNATYCQHFNKRHQLSGHVIQGRFHAVGIGKQKQLLAAARYISLNPVRAKLVSDPRDWQWSSHGYYLRPEIAPAWLNTDWLLSQFGNGDMTERVAAYEKFVAAGIGMPNPLSFHSERTNLSRVKVQPLITYAALYQNRNEAMARAHQSKAYTRQQIADHFGVSIKTVSRAIQGFPPQDA</sequence>
<dbReference type="Proteomes" id="UP000472320">
    <property type="component" value="Unassembled WGS sequence"/>
</dbReference>
<dbReference type="OrthoDB" id="9814067at2"/>
<comment type="caution">
    <text evidence="2">The sequence shown here is derived from an EMBL/GenBank/DDBJ whole genome shotgun (WGS) entry which is preliminary data.</text>
</comment>
<dbReference type="InterPro" id="IPR036515">
    <property type="entry name" value="Transposase_17_sf"/>
</dbReference>
<dbReference type="EMBL" id="WNKX01000010">
    <property type="protein sequence ID" value="MTW11937.1"/>
    <property type="molecule type" value="Genomic_DNA"/>
</dbReference>
<dbReference type="AlphaFoldDB" id="A0A6L6QJ25"/>
<dbReference type="GO" id="GO:0004803">
    <property type="term" value="F:transposase activity"/>
    <property type="evidence" value="ECO:0007669"/>
    <property type="project" value="InterPro"/>
</dbReference>
<dbReference type="SUPFAM" id="SSF143422">
    <property type="entry name" value="Transposase IS200-like"/>
    <property type="match status" value="1"/>
</dbReference>
<keyword evidence="3" id="KW-1185">Reference proteome</keyword>
<name>A0A6L6QJ25_9BURK</name>
<feature type="domain" description="Transposase IS200-like" evidence="1">
    <location>
        <begin position="9"/>
        <end position="123"/>
    </location>
</feature>
<dbReference type="SMART" id="SM01321">
    <property type="entry name" value="Y1_Tnp"/>
    <property type="match status" value="1"/>
</dbReference>
<dbReference type="Pfam" id="PF01797">
    <property type="entry name" value="Y1_Tnp"/>
    <property type="match status" value="1"/>
</dbReference>
<evidence type="ECO:0000259" key="1">
    <source>
        <dbReference type="SMART" id="SM01321"/>
    </source>
</evidence>
<accession>A0A6L6QJ25</accession>
<dbReference type="NCBIfam" id="NF047646">
    <property type="entry name" value="REP_Tyr_transpos"/>
    <property type="match status" value="1"/>
</dbReference>
<evidence type="ECO:0000313" key="3">
    <source>
        <dbReference type="Proteomes" id="UP000472320"/>
    </source>
</evidence>
<dbReference type="RefSeq" id="WP_155454879.1">
    <property type="nucleotide sequence ID" value="NZ_WNKX01000010.1"/>
</dbReference>
<dbReference type="PANTHER" id="PTHR34322">
    <property type="entry name" value="TRANSPOSASE, Y1_TNP DOMAIN-CONTAINING"/>
    <property type="match status" value="1"/>
</dbReference>
<proteinExistence type="predicted"/>
<evidence type="ECO:0000313" key="2">
    <source>
        <dbReference type="EMBL" id="MTW11937.1"/>
    </source>
</evidence>
<dbReference type="GO" id="GO:0003677">
    <property type="term" value="F:DNA binding"/>
    <property type="evidence" value="ECO:0007669"/>
    <property type="project" value="InterPro"/>
</dbReference>
<protein>
    <submittedName>
        <fullName evidence="2">Addiction module toxin RelE</fullName>
    </submittedName>
</protein>
<reference evidence="2 3" key="1">
    <citation type="submission" date="2019-11" db="EMBL/GenBank/DDBJ databases">
        <title>Type strains purchased from KCTC, JCM and DSMZ.</title>
        <authorList>
            <person name="Lu H."/>
        </authorList>
    </citation>
    <scope>NUCLEOTIDE SEQUENCE [LARGE SCALE GENOMIC DNA]</scope>
    <source>
        <strain evidence="2 3">JCM 31587</strain>
    </source>
</reference>
<dbReference type="InterPro" id="IPR002686">
    <property type="entry name" value="Transposase_17"/>
</dbReference>
<gene>
    <name evidence="2" type="ORF">GM658_15130</name>
</gene>
<dbReference type="Gene3D" id="3.30.70.1290">
    <property type="entry name" value="Transposase IS200-like"/>
    <property type="match status" value="1"/>
</dbReference>
<organism evidence="2 3">
    <name type="scientific">Massilia eburnea</name>
    <dbReference type="NCBI Taxonomy" id="1776165"/>
    <lineage>
        <taxon>Bacteria</taxon>
        <taxon>Pseudomonadati</taxon>
        <taxon>Pseudomonadota</taxon>
        <taxon>Betaproteobacteria</taxon>
        <taxon>Burkholderiales</taxon>
        <taxon>Oxalobacteraceae</taxon>
        <taxon>Telluria group</taxon>
        <taxon>Massilia</taxon>
    </lineage>
</organism>